<dbReference type="KEGG" id="daq:DAQ1742_00828"/>
<dbReference type="PANTHER" id="PTHR47151">
    <property type="entry name" value="LEU/ILE/VAL-BINDING ABC TRANSPORTER SUBUNIT"/>
    <property type="match status" value="1"/>
</dbReference>
<dbReference type="EMBL" id="LT615367">
    <property type="protein sequence ID" value="SLM61892.1"/>
    <property type="molecule type" value="Genomic_DNA"/>
</dbReference>
<proteinExistence type="predicted"/>
<gene>
    <name evidence="1" type="ORF">DAQ1742_00828</name>
</gene>
<dbReference type="SUPFAM" id="SSF53822">
    <property type="entry name" value="Periplasmic binding protein-like I"/>
    <property type="match status" value="1"/>
</dbReference>
<keyword evidence="2" id="KW-1185">Reference proteome</keyword>
<evidence type="ECO:0000313" key="2">
    <source>
        <dbReference type="Proteomes" id="UP000294820"/>
    </source>
</evidence>
<accession>A0A375A6Y8</accession>
<evidence type="ECO:0008006" key="3">
    <source>
        <dbReference type="Google" id="ProtNLM"/>
    </source>
</evidence>
<reference evidence="1 2" key="1">
    <citation type="submission" date="2016-09" db="EMBL/GenBank/DDBJ databases">
        <authorList>
            <person name="Reverchon S."/>
            <person name="Nasser W."/>
            <person name="Leonard S."/>
            <person name="Brochier C."/>
            <person name="Duprey A."/>
        </authorList>
    </citation>
    <scope>NUCLEOTIDE SEQUENCE [LARGE SCALE GENOMIC DNA]</scope>
    <source>
        <strain evidence="1 2">174/2</strain>
    </source>
</reference>
<dbReference type="PANTHER" id="PTHR47151:SF2">
    <property type="entry name" value="AMINO ACID BINDING PROTEIN"/>
    <property type="match status" value="1"/>
</dbReference>
<organism evidence="1 2">
    <name type="scientific">Dickeya aquatica</name>
    <dbReference type="NCBI Taxonomy" id="1401087"/>
    <lineage>
        <taxon>Bacteria</taxon>
        <taxon>Pseudomonadati</taxon>
        <taxon>Pseudomonadota</taxon>
        <taxon>Gammaproteobacteria</taxon>
        <taxon>Enterobacterales</taxon>
        <taxon>Pectobacteriaceae</taxon>
        <taxon>Dickeya</taxon>
    </lineage>
</organism>
<dbReference type="AlphaFoldDB" id="A0A375A6Y8"/>
<dbReference type="Gene3D" id="3.40.50.2300">
    <property type="match status" value="1"/>
</dbReference>
<sequence length="264" mass="29493">MQLRVCIAGPLTGPRACYGELIRKAMADVLPKEGLSIHFFDDKADPHTVKRHLEQIIAHSDVVIGHFNSDCAQAAIPAYRAAGIPLLLPASTAAHLGDGESVFQLCATDVEQVSELKAIADSHYPHSTRYYWADGSNYSRRLLNLLQQQYEYAIPEIDASNDDGEGGVTFYLGAHFSILERMRHEGASWRGAAICCDDCDITEFTQRARPGVWVCSSMPGYSDLLKRSVEMAWKVMCLKHNTWADYFDERGRYLPAGWKGYCIK</sequence>
<dbReference type="InterPro" id="IPR028082">
    <property type="entry name" value="Peripla_BP_I"/>
</dbReference>
<evidence type="ECO:0000313" key="1">
    <source>
        <dbReference type="EMBL" id="SLM61892.1"/>
    </source>
</evidence>
<dbReference type="RefSeq" id="WP_035340001.1">
    <property type="nucleotide sequence ID" value="NZ_LT615367.1"/>
</dbReference>
<name>A0A375A6Y8_9GAMM</name>
<protein>
    <recommendedName>
        <fullName evidence="3">Leucine-binding protein domain-containing protein</fullName>
    </recommendedName>
</protein>
<dbReference type="Proteomes" id="UP000294820">
    <property type="component" value="Chromosome 1"/>
</dbReference>